<keyword evidence="12" id="KW-0732">Signal</keyword>
<feature type="domain" description="Citrate transporter-like" evidence="13">
    <location>
        <begin position="59"/>
        <end position="430"/>
    </location>
</feature>
<feature type="transmembrane region" description="Helical" evidence="11">
    <location>
        <begin position="43"/>
        <end position="61"/>
    </location>
</feature>
<dbReference type="GO" id="GO:0006814">
    <property type="term" value="P:sodium ion transport"/>
    <property type="evidence" value="ECO:0007669"/>
    <property type="project" value="UniProtKB-KW"/>
</dbReference>
<sequence length="491" mass="54038">MKTTSRRSKTLQLSALIFACLLPVLGFAQETAAATPADLKYSFLGYFAIVVTVMAYAIAMTEDLHQLSKAKPMVLGSALIWFAIFTYYSIEHGSAKTIAPIFQSNLTAYAELFLFITVSMTFLNAMTERGIFDALRIVLSNRQYSYRQLFWITGALAFVLSTVISSLTVGLLMGYIILEIGKGQPRFVGLAGLNAVVAANAGGTMSPLGGISTFFVWQQNMLHFTEFFYLTIPCIVNFLVPAIIMHFSVTKEAPAFSRDIPILKRGSKRIILIFILTFSATVLSNVFLDMPAIVGMMFGLAILQFFAYYLTKSEKTYRLATEHEAYDEHEIQIYIASKKGFDVFKCIAGVDWDTLMFFYGAMMIVGALSFLGYLDAMAHYLFTEINATLANVMIGLASSSIDNGTLMFAVLNMHPPFPVGQWLLLTLTLGVGGSLLAIGSAPGLHVLGLMKAHMKEGEGYTFTLHLRWMPAVLLGFFASIATLFLVNGGKF</sequence>
<keyword evidence="5 11" id="KW-1133">Transmembrane helix</keyword>
<dbReference type="RefSeq" id="WP_221047851.1">
    <property type="nucleotide sequence ID" value="NZ_AP019782.1"/>
</dbReference>
<comment type="similarity">
    <text evidence="10">Belongs to the NhaD Na(+)/H(+) (TC 2.A.62) antiporter family.</text>
</comment>
<evidence type="ECO:0000313" key="15">
    <source>
        <dbReference type="Proteomes" id="UP000824988"/>
    </source>
</evidence>
<keyword evidence="9" id="KW-0739">Sodium transport</keyword>
<keyword evidence="8 11" id="KW-0472">Membrane</keyword>
<gene>
    <name evidence="14" type="primary">nhaD_1</name>
    <name evidence="14" type="ORF">MoryE10_00450</name>
</gene>
<feature type="transmembrane region" description="Helical" evidence="11">
    <location>
        <begin position="293"/>
        <end position="311"/>
    </location>
</feature>
<evidence type="ECO:0000256" key="5">
    <source>
        <dbReference type="ARBA" id="ARBA00022989"/>
    </source>
</evidence>
<evidence type="ECO:0000256" key="2">
    <source>
        <dbReference type="ARBA" id="ARBA00022448"/>
    </source>
</evidence>
<feature type="transmembrane region" description="Helical" evidence="11">
    <location>
        <begin position="468"/>
        <end position="486"/>
    </location>
</feature>
<evidence type="ECO:0000256" key="6">
    <source>
        <dbReference type="ARBA" id="ARBA00023053"/>
    </source>
</evidence>
<feature type="transmembrane region" description="Helical" evidence="11">
    <location>
        <begin position="270"/>
        <end position="287"/>
    </location>
</feature>
<keyword evidence="2" id="KW-0813">Transport</keyword>
<dbReference type="PROSITE" id="PS51257">
    <property type="entry name" value="PROKAR_LIPOPROTEIN"/>
    <property type="match status" value="1"/>
</dbReference>
<organism evidence="14 15">
    <name type="scientific">Methylogaea oryzae</name>
    <dbReference type="NCBI Taxonomy" id="1295382"/>
    <lineage>
        <taxon>Bacteria</taxon>
        <taxon>Pseudomonadati</taxon>
        <taxon>Pseudomonadota</taxon>
        <taxon>Gammaproteobacteria</taxon>
        <taxon>Methylococcales</taxon>
        <taxon>Methylococcaceae</taxon>
        <taxon>Methylogaea</taxon>
    </lineage>
</organism>
<feature type="transmembrane region" description="Helical" evidence="11">
    <location>
        <begin position="106"/>
        <end position="127"/>
    </location>
</feature>
<feature type="transmembrane region" description="Helical" evidence="11">
    <location>
        <begin position="357"/>
        <end position="382"/>
    </location>
</feature>
<evidence type="ECO:0000256" key="4">
    <source>
        <dbReference type="ARBA" id="ARBA00022692"/>
    </source>
</evidence>
<feature type="transmembrane region" description="Helical" evidence="11">
    <location>
        <begin position="148"/>
        <end position="178"/>
    </location>
</feature>
<feature type="signal peptide" evidence="12">
    <location>
        <begin position="1"/>
        <end position="28"/>
    </location>
</feature>
<keyword evidence="3" id="KW-0050">Antiport</keyword>
<dbReference type="GO" id="GO:0015297">
    <property type="term" value="F:antiporter activity"/>
    <property type="evidence" value="ECO:0007669"/>
    <property type="project" value="UniProtKB-KW"/>
</dbReference>
<reference evidence="14" key="1">
    <citation type="submission" date="2019-06" db="EMBL/GenBank/DDBJ databases">
        <title>Complete genome sequence of Methylogaea oryzae strain JCM16910.</title>
        <authorList>
            <person name="Asakawa S."/>
        </authorList>
    </citation>
    <scope>NUCLEOTIDE SEQUENCE</scope>
    <source>
        <strain evidence="14">E10</strain>
    </source>
</reference>
<proteinExistence type="inferred from homology"/>
<dbReference type="PANTHER" id="PTHR43269:SF2">
    <property type="entry name" value="SODIUM_PROTON ANTIPORTER 1-RELATED"/>
    <property type="match status" value="1"/>
</dbReference>
<evidence type="ECO:0000256" key="3">
    <source>
        <dbReference type="ARBA" id="ARBA00022449"/>
    </source>
</evidence>
<evidence type="ECO:0000256" key="10">
    <source>
        <dbReference type="ARBA" id="ARBA00025753"/>
    </source>
</evidence>
<accession>A0A8D4VMS2</accession>
<dbReference type="KEGG" id="moz:MoryE10_00450"/>
<feature type="chain" id="PRO_5033999325" evidence="12">
    <location>
        <begin position="29"/>
        <end position="491"/>
    </location>
</feature>
<dbReference type="AlphaFoldDB" id="A0A8D4VMS2"/>
<evidence type="ECO:0000256" key="8">
    <source>
        <dbReference type="ARBA" id="ARBA00023136"/>
    </source>
</evidence>
<dbReference type="Proteomes" id="UP000824988">
    <property type="component" value="Chromosome"/>
</dbReference>
<feature type="transmembrane region" description="Helical" evidence="11">
    <location>
        <begin position="388"/>
        <end position="411"/>
    </location>
</feature>
<dbReference type="GO" id="GO:0016020">
    <property type="term" value="C:membrane"/>
    <property type="evidence" value="ECO:0007669"/>
    <property type="project" value="UniProtKB-SubCell"/>
</dbReference>
<evidence type="ECO:0000256" key="1">
    <source>
        <dbReference type="ARBA" id="ARBA00004141"/>
    </source>
</evidence>
<feature type="transmembrane region" description="Helical" evidence="11">
    <location>
        <begin position="227"/>
        <end position="249"/>
    </location>
</feature>
<keyword evidence="15" id="KW-1185">Reference proteome</keyword>
<keyword evidence="7" id="KW-0406">Ion transport</keyword>
<evidence type="ECO:0000313" key="14">
    <source>
        <dbReference type="EMBL" id="BBL69439.1"/>
    </source>
</evidence>
<dbReference type="InterPro" id="IPR045016">
    <property type="entry name" value="NhaD-like"/>
</dbReference>
<evidence type="ECO:0000256" key="7">
    <source>
        <dbReference type="ARBA" id="ARBA00023065"/>
    </source>
</evidence>
<dbReference type="NCBIfam" id="NF038006">
    <property type="entry name" value="NhaD_1"/>
    <property type="match status" value="1"/>
</dbReference>
<feature type="transmembrane region" description="Helical" evidence="11">
    <location>
        <begin position="423"/>
        <end position="448"/>
    </location>
</feature>
<evidence type="ECO:0000256" key="12">
    <source>
        <dbReference type="SAM" id="SignalP"/>
    </source>
</evidence>
<comment type="subcellular location">
    <subcellularLocation>
        <location evidence="1">Membrane</location>
        <topology evidence="1">Multi-pass membrane protein</topology>
    </subcellularLocation>
</comment>
<keyword evidence="4 11" id="KW-0812">Transmembrane</keyword>
<dbReference type="Pfam" id="PF03600">
    <property type="entry name" value="CitMHS"/>
    <property type="match status" value="1"/>
</dbReference>
<evidence type="ECO:0000256" key="11">
    <source>
        <dbReference type="SAM" id="Phobius"/>
    </source>
</evidence>
<name>A0A8D4VMS2_9GAMM</name>
<protein>
    <submittedName>
        <fullName evidence="14">Sodium:proton antiporter NhaD</fullName>
    </submittedName>
</protein>
<dbReference type="InterPro" id="IPR004680">
    <property type="entry name" value="Cit_transptr-like_dom"/>
</dbReference>
<evidence type="ECO:0000256" key="9">
    <source>
        <dbReference type="ARBA" id="ARBA00023201"/>
    </source>
</evidence>
<keyword evidence="6" id="KW-0915">Sodium</keyword>
<dbReference type="EMBL" id="AP019782">
    <property type="protein sequence ID" value="BBL69439.1"/>
    <property type="molecule type" value="Genomic_DNA"/>
</dbReference>
<feature type="transmembrane region" description="Helical" evidence="11">
    <location>
        <begin position="73"/>
        <end position="90"/>
    </location>
</feature>
<dbReference type="PANTHER" id="PTHR43269">
    <property type="entry name" value="SODIUM/PROTON ANTIPORTER 1-RELATED"/>
    <property type="match status" value="1"/>
</dbReference>
<evidence type="ECO:0000259" key="13">
    <source>
        <dbReference type="Pfam" id="PF03600"/>
    </source>
</evidence>